<dbReference type="SUPFAM" id="SSF81343">
    <property type="entry name" value="Fumarate reductase respiratory complex transmembrane subunits"/>
    <property type="match status" value="1"/>
</dbReference>
<reference evidence="10 11" key="1">
    <citation type="journal article" date="2018" name="Nat. Ecol. Evol.">
        <title>Pezizomycetes genomes reveal the molecular basis of ectomycorrhizal truffle lifestyle.</title>
        <authorList>
            <person name="Murat C."/>
            <person name="Payen T."/>
            <person name="Noel B."/>
            <person name="Kuo A."/>
            <person name="Morin E."/>
            <person name="Chen J."/>
            <person name="Kohler A."/>
            <person name="Krizsan K."/>
            <person name="Balestrini R."/>
            <person name="Da Silva C."/>
            <person name="Montanini B."/>
            <person name="Hainaut M."/>
            <person name="Levati E."/>
            <person name="Barry K.W."/>
            <person name="Belfiori B."/>
            <person name="Cichocki N."/>
            <person name="Clum A."/>
            <person name="Dockter R.B."/>
            <person name="Fauchery L."/>
            <person name="Guy J."/>
            <person name="Iotti M."/>
            <person name="Le Tacon F."/>
            <person name="Lindquist E.A."/>
            <person name="Lipzen A."/>
            <person name="Malagnac F."/>
            <person name="Mello A."/>
            <person name="Molinier V."/>
            <person name="Miyauchi S."/>
            <person name="Poulain J."/>
            <person name="Riccioni C."/>
            <person name="Rubini A."/>
            <person name="Sitrit Y."/>
            <person name="Splivallo R."/>
            <person name="Traeger S."/>
            <person name="Wang M."/>
            <person name="Zifcakova L."/>
            <person name="Wipf D."/>
            <person name="Zambonelli A."/>
            <person name="Paolocci F."/>
            <person name="Nowrousian M."/>
            <person name="Ottonello S."/>
            <person name="Baldrian P."/>
            <person name="Spatafora J.W."/>
            <person name="Henrissat B."/>
            <person name="Nagy L.G."/>
            <person name="Aury J.M."/>
            <person name="Wincker P."/>
            <person name="Grigoriev I.V."/>
            <person name="Bonfante P."/>
            <person name="Martin F.M."/>
        </authorList>
    </citation>
    <scope>NUCLEOTIDE SEQUENCE [LARGE SCALE GENOMIC DNA]</scope>
    <source>
        <strain evidence="10 11">ATCC MYA-4762</strain>
    </source>
</reference>
<dbReference type="InParanoid" id="A0A3N4LE87"/>
<dbReference type="GO" id="GO:0009055">
    <property type="term" value="F:electron transfer activity"/>
    <property type="evidence" value="ECO:0007669"/>
    <property type="project" value="InterPro"/>
</dbReference>
<dbReference type="FunCoup" id="A0A3N4LE87">
    <property type="interactions" value="377"/>
</dbReference>
<name>A0A3N4LE87_9PEZI</name>
<comment type="subcellular location">
    <subcellularLocation>
        <location evidence="1">Membrane</location>
        <topology evidence="1">Multi-pass membrane protein</topology>
    </subcellularLocation>
</comment>
<dbReference type="GO" id="GO:0006121">
    <property type="term" value="P:mitochondrial electron transport, succinate to ubiquinone"/>
    <property type="evidence" value="ECO:0007669"/>
    <property type="project" value="TreeGrafter"/>
</dbReference>
<evidence type="ECO:0000256" key="5">
    <source>
        <dbReference type="ARBA" id="ARBA00022989"/>
    </source>
</evidence>
<evidence type="ECO:0000256" key="1">
    <source>
        <dbReference type="ARBA" id="ARBA00004141"/>
    </source>
</evidence>
<dbReference type="Proteomes" id="UP000267821">
    <property type="component" value="Unassembled WGS sequence"/>
</dbReference>
<dbReference type="GO" id="GO:0016020">
    <property type="term" value="C:membrane"/>
    <property type="evidence" value="ECO:0007669"/>
    <property type="project" value="UniProtKB-SubCell"/>
</dbReference>
<dbReference type="InterPro" id="IPR000701">
    <property type="entry name" value="SuccDH_FuR_B_TM-su"/>
</dbReference>
<dbReference type="PANTHER" id="PTHR10978">
    <property type="entry name" value="SUCCINATE DEHYDROGENASE CYTOCHROME B560 SUBUNIT"/>
    <property type="match status" value="1"/>
</dbReference>
<comment type="cofactor">
    <cofactor evidence="8">
        <name>heme</name>
        <dbReference type="ChEBI" id="CHEBI:30413"/>
    </cofactor>
    <text evidence="8">The heme is bound between the two transmembrane subunits.</text>
</comment>
<evidence type="ECO:0000256" key="8">
    <source>
        <dbReference type="PIRSR" id="PIRSR000178-1"/>
    </source>
</evidence>
<dbReference type="Pfam" id="PF01127">
    <property type="entry name" value="Sdh_cyt"/>
    <property type="match status" value="1"/>
</dbReference>
<proteinExistence type="predicted"/>
<evidence type="ECO:0000256" key="2">
    <source>
        <dbReference type="ARBA" id="ARBA00022617"/>
    </source>
</evidence>
<keyword evidence="11" id="KW-1185">Reference proteome</keyword>
<dbReference type="PANTHER" id="PTHR10978:SF5">
    <property type="entry name" value="SUCCINATE DEHYDROGENASE CYTOCHROME B560 SUBUNIT, MITOCHONDRIAL"/>
    <property type="match status" value="1"/>
</dbReference>
<keyword evidence="6 8" id="KW-0408">Iron</keyword>
<organism evidence="10 11">
    <name type="scientific">Terfezia boudieri ATCC MYA-4762</name>
    <dbReference type="NCBI Taxonomy" id="1051890"/>
    <lineage>
        <taxon>Eukaryota</taxon>
        <taxon>Fungi</taxon>
        <taxon>Dikarya</taxon>
        <taxon>Ascomycota</taxon>
        <taxon>Pezizomycotina</taxon>
        <taxon>Pezizomycetes</taxon>
        <taxon>Pezizales</taxon>
        <taxon>Pezizaceae</taxon>
        <taxon>Terfezia</taxon>
    </lineage>
</organism>
<dbReference type="PIRSF" id="PIRSF000178">
    <property type="entry name" value="SDH_cyt_b560"/>
    <property type="match status" value="1"/>
</dbReference>
<dbReference type="GO" id="GO:0006099">
    <property type="term" value="P:tricarboxylic acid cycle"/>
    <property type="evidence" value="ECO:0007669"/>
    <property type="project" value="InterPro"/>
</dbReference>
<keyword evidence="3 9" id="KW-0812">Transmembrane</keyword>
<feature type="transmembrane region" description="Helical" evidence="9">
    <location>
        <begin position="38"/>
        <end position="57"/>
    </location>
</feature>
<dbReference type="InterPro" id="IPR014314">
    <property type="entry name" value="Succ_DH_cytb556"/>
</dbReference>
<evidence type="ECO:0000256" key="6">
    <source>
        <dbReference type="ARBA" id="ARBA00023004"/>
    </source>
</evidence>
<dbReference type="AlphaFoldDB" id="A0A3N4LE87"/>
<feature type="transmembrane region" description="Helical" evidence="9">
    <location>
        <begin position="116"/>
        <end position="136"/>
    </location>
</feature>
<evidence type="ECO:0000256" key="7">
    <source>
        <dbReference type="ARBA" id="ARBA00023136"/>
    </source>
</evidence>
<dbReference type="OrthoDB" id="588261at2759"/>
<dbReference type="STRING" id="1051890.A0A3N4LE87"/>
<evidence type="ECO:0000256" key="4">
    <source>
        <dbReference type="ARBA" id="ARBA00022723"/>
    </source>
</evidence>
<evidence type="ECO:0000256" key="3">
    <source>
        <dbReference type="ARBA" id="ARBA00022692"/>
    </source>
</evidence>
<dbReference type="CDD" id="cd03499">
    <property type="entry name" value="SQR_TypeC_SdhC"/>
    <property type="match status" value="1"/>
</dbReference>
<sequence length="137" mass="14964">AEQSEAILKEQRLRRPVAPHISIYQPQLTWYLSSLNRIAGVTLSGGTYLFALGYLASPYLGWHLESATLAAAFGALPLVAKLGIKTVVAAPFSFHYWNGIRHLVWDTGRFLDLKGVYATGYTVLGLTALTTVGLVLM</sequence>
<keyword evidence="5 9" id="KW-1133">Transmembrane helix</keyword>
<evidence type="ECO:0000313" key="10">
    <source>
        <dbReference type="EMBL" id="RPB18991.1"/>
    </source>
</evidence>
<gene>
    <name evidence="10" type="ORF">L211DRAFT_795296</name>
</gene>
<dbReference type="EMBL" id="ML121602">
    <property type="protein sequence ID" value="RPB18991.1"/>
    <property type="molecule type" value="Genomic_DNA"/>
</dbReference>
<evidence type="ECO:0000313" key="11">
    <source>
        <dbReference type="Proteomes" id="UP000267821"/>
    </source>
</evidence>
<keyword evidence="4 8" id="KW-0479">Metal-binding</keyword>
<dbReference type="InterPro" id="IPR018495">
    <property type="entry name" value="Succ_DH_cyt_bsu_CS"/>
</dbReference>
<feature type="binding site" description="axial binding residue" evidence="8">
    <location>
        <position position="95"/>
    </location>
    <ligand>
        <name>heme</name>
        <dbReference type="ChEBI" id="CHEBI:30413"/>
        <note>ligand shared with second transmembrane subunit</note>
    </ligand>
    <ligandPart>
        <name>Fe</name>
        <dbReference type="ChEBI" id="CHEBI:18248"/>
    </ligandPart>
</feature>
<dbReference type="InterPro" id="IPR034804">
    <property type="entry name" value="SQR/QFR_C/D"/>
</dbReference>
<dbReference type="GO" id="GO:0005739">
    <property type="term" value="C:mitochondrion"/>
    <property type="evidence" value="ECO:0007669"/>
    <property type="project" value="GOC"/>
</dbReference>
<protein>
    <submittedName>
        <fullName evidence="10">Cytochrome b560 subunit of succinate dehydrogenase</fullName>
    </submittedName>
</protein>
<keyword evidence="7 9" id="KW-0472">Membrane</keyword>
<feature type="transmembrane region" description="Helical" evidence="9">
    <location>
        <begin position="69"/>
        <end position="96"/>
    </location>
</feature>
<dbReference type="NCBIfam" id="TIGR02970">
    <property type="entry name" value="succ_dehyd_cytB"/>
    <property type="match status" value="1"/>
</dbReference>
<dbReference type="Gene3D" id="1.20.1300.10">
    <property type="entry name" value="Fumarate reductase/succinate dehydrogenase, transmembrane subunit"/>
    <property type="match status" value="1"/>
</dbReference>
<feature type="non-terminal residue" evidence="10">
    <location>
        <position position="1"/>
    </location>
</feature>
<dbReference type="PROSITE" id="PS01001">
    <property type="entry name" value="SDH_CYT_2"/>
    <property type="match status" value="1"/>
</dbReference>
<evidence type="ECO:0000256" key="9">
    <source>
        <dbReference type="SAM" id="Phobius"/>
    </source>
</evidence>
<keyword evidence="2 8" id="KW-0349">Heme</keyword>
<accession>A0A3N4LE87</accession>
<dbReference type="GO" id="GO:0046872">
    <property type="term" value="F:metal ion binding"/>
    <property type="evidence" value="ECO:0007669"/>
    <property type="project" value="UniProtKB-KW"/>
</dbReference>